<sequence>MNTIFEIFKIIFFILSIIIGSFFLRGNYYFDNNSFETIGMILMPLYLLIVGVMIGYIIASFLIVKNDLEKGDSSENKIYIQGFVIGTIIGVGIAILYLVMG</sequence>
<dbReference type="Proteomes" id="UP000680365">
    <property type="component" value="Unassembled WGS sequence"/>
</dbReference>
<organism evidence="2 3">
    <name type="scientific">Candidatus Vampirococcus lugosii</name>
    <dbReference type="NCBI Taxonomy" id="2789015"/>
    <lineage>
        <taxon>Bacteria</taxon>
        <taxon>Candidatus Absconditibacteriota</taxon>
        <taxon>Vampirococcus</taxon>
    </lineage>
</organism>
<gene>
    <name evidence="2" type="ORF">VAMP_8n96</name>
</gene>
<feature type="transmembrane region" description="Helical" evidence="1">
    <location>
        <begin position="78"/>
        <end position="100"/>
    </location>
</feature>
<comment type="caution">
    <text evidence="2">The sequence shown here is derived from an EMBL/GenBank/DDBJ whole genome shotgun (WGS) entry which is preliminary data.</text>
</comment>
<evidence type="ECO:0000313" key="3">
    <source>
        <dbReference type="Proteomes" id="UP000680365"/>
    </source>
</evidence>
<accession>A0ABS5QJZ9</accession>
<keyword evidence="3" id="KW-1185">Reference proteome</keyword>
<feature type="transmembrane region" description="Helical" evidence="1">
    <location>
        <begin position="7"/>
        <end position="25"/>
    </location>
</feature>
<reference evidence="2 3" key="1">
    <citation type="journal article" date="2021" name="Nat. Commun.">
        <title>Reductive evolution and unique predatory mode in the CPR bacterium Vampirococcus lugosii.</title>
        <authorList>
            <person name="Moreira D."/>
            <person name="Zivanovic Y."/>
            <person name="Lopez-Archilla A.I."/>
            <person name="Iniesto M."/>
            <person name="Lopez-Garcia P."/>
        </authorList>
    </citation>
    <scope>NUCLEOTIDE SEQUENCE [LARGE SCALE GENOMIC DNA]</scope>
    <source>
        <strain evidence="2">Chiprana</strain>
    </source>
</reference>
<proteinExistence type="predicted"/>
<keyword evidence="1" id="KW-0472">Membrane</keyword>
<keyword evidence="1" id="KW-1133">Transmembrane helix</keyword>
<protein>
    <submittedName>
        <fullName evidence="2">Uncharacterized protein</fullName>
    </submittedName>
</protein>
<evidence type="ECO:0000256" key="1">
    <source>
        <dbReference type="SAM" id="Phobius"/>
    </source>
</evidence>
<feature type="transmembrane region" description="Helical" evidence="1">
    <location>
        <begin position="45"/>
        <end position="66"/>
    </location>
</feature>
<name>A0ABS5QJZ9_9BACT</name>
<dbReference type="EMBL" id="JAEDAM010000005">
    <property type="protein sequence ID" value="MBS8121580.1"/>
    <property type="molecule type" value="Genomic_DNA"/>
</dbReference>
<keyword evidence="1" id="KW-0812">Transmembrane</keyword>
<dbReference type="RefSeq" id="WP_213348198.1">
    <property type="nucleotide sequence ID" value="NZ_JAEDAM010000005.1"/>
</dbReference>
<evidence type="ECO:0000313" key="2">
    <source>
        <dbReference type="EMBL" id="MBS8121580.1"/>
    </source>
</evidence>